<accession>A0AB34L4A2</accession>
<keyword evidence="3" id="KW-1185">Reference proteome</keyword>
<sequence>MAGVRDPAFWKRFSYAVHLDEEKGEKLGPQHDSDSWLARQQSKKKNRARVCWGFWIVFLLFVAAVVAVIIWLVESGVLSNIGHSGGDKMADASSS</sequence>
<name>A0AB34L4A2_9PEZI</name>
<comment type="caution">
    <text evidence="2">The sequence shown here is derived from an EMBL/GenBank/DDBJ whole genome shotgun (WGS) entry which is preliminary data.</text>
</comment>
<evidence type="ECO:0000256" key="1">
    <source>
        <dbReference type="SAM" id="Phobius"/>
    </source>
</evidence>
<keyword evidence="1" id="KW-1133">Transmembrane helix</keyword>
<feature type="transmembrane region" description="Helical" evidence="1">
    <location>
        <begin position="50"/>
        <end position="73"/>
    </location>
</feature>
<gene>
    <name evidence="2" type="ORF">WHR41_00232</name>
</gene>
<keyword evidence="1" id="KW-0812">Transmembrane</keyword>
<dbReference type="EMBL" id="JAAQHG020000001">
    <property type="protein sequence ID" value="KAL1591032.1"/>
    <property type="molecule type" value="Genomic_DNA"/>
</dbReference>
<dbReference type="AlphaFoldDB" id="A0AB34L4A2"/>
<dbReference type="GeneID" id="96001676"/>
<protein>
    <submittedName>
        <fullName evidence="2">Uncharacterized protein</fullName>
    </submittedName>
</protein>
<dbReference type="Proteomes" id="UP000803884">
    <property type="component" value="Unassembled WGS sequence"/>
</dbReference>
<proteinExistence type="predicted"/>
<organism evidence="2 3">
    <name type="scientific">Cladosporium halotolerans</name>
    <dbReference type="NCBI Taxonomy" id="1052096"/>
    <lineage>
        <taxon>Eukaryota</taxon>
        <taxon>Fungi</taxon>
        <taxon>Dikarya</taxon>
        <taxon>Ascomycota</taxon>
        <taxon>Pezizomycotina</taxon>
        <taxon>Dothideomycetes</taxon>
        <taxon>Dothideomycetidae</taxon>
        <taxon>Cladosporiales</taxon>
        <taxon>Cladosporiaceae</taxon>
        <taxon>Cladosporium</taxon>
    </lineage>
</organism>
<keyword evidence="1" id="KW-0472">Membrane</keyword>
<evidence type="ECO:0000313" key="3">
    <source>
        <dbReference type="Proteomes" id="UP000803884"/>
    </source>
</evidence>
<evidence type="ECO:0000313" key="2">
    <source>
        <dbReference type="EMBL" id="KAL1591032.1"/>
    </source>
</evidence>
<reference evidence="2 3" key="1">
    <citation type="journal article" date="2020" name="Microbiol. Resour. Announc.">
        <title>Draft Genome Sequence of a Cladosporium Species Isolated from the Mesophotic Ascidian Didemnum maculosum.</title>
        <authorList>
            <person name="Gioti A."/>
            <person name="Siaperas R."/>
            <person name="Nikolaivits E."/>
            <person name="Le Goff G."/>
            <person name="Ouazzani J."/>
            <person name="Kotoulas G."/>
            <person name="Topakas E."/>
        </authorList>
    </citation>
    <scope>NUCLEOTIDE SEQUENCE [LARGE SCALE GENOMIC DNA]</scope>
    <source>
        <strain evidence="2 3">TM138-S3</strain>
    </source>
</reference>
<dbReference type="RefSeq" id="XP_069234137.1">
    <property type="nucleotide sequence ID" value="XM_069368838.1"/>
</dbReference>